<dbReference type="GO" id="GO:0006465">
    <property type="term" value="P:signal peptide processing"/>
    <property type="evidence" value="ECO:0007669"/>
    <property type="project" value="InterPro"/>
</dbReference>
<dbReference type="GO" id="GO:0004252">
    <property type="term" value="F:serine-type endopeptidase activity"/>
    <property type="evidence" value="ECO:0007669"/>
    <property type="project" value="InterPro"/>
</dbReference>
<dbReference type="CDD" id="cd06530">
    <property type="entry name" value="S26_SPase_I"/>
    <property type="match status" value="1"/>
</dbReference>
<feature type="chain" id="PRO_5040361591" description="Peptidase S26 domain-containing protein" evidence="1">
    <location>
        <begin position="29"/>
        <end position="117"/>
    </location>
</feature>
<reference evidence="2" key="1">
    <citation type="submission" date="2022-07" db="EMBL/GenBank/DDBJ databases">
        <authorList>
            <person name="Trinca V."/>
            <person name="Uliana J.V.C."/>
            <person name="Torres T.T."/>
            <person name="Ward R.J."/>
            <person name="Monesi N."/>
        </authorList>
    </citation>
    <scope>NUCLEOTIDE SEQUENCE</scope>
    <source>
        <strain evidence="2">HSMRA1968</strain>
        <tissue evidence="2">Whole embryos</tissue>
    </source>
</reference>
<proteinExistence type="predicted"/>
<evidence type="ECO:0000256" key="1">
    <source>
        <dbReference type="SAM" id="SignalP"/>
    </source>
</evidence>
<organism evidence="2 3">
    <name type="scientific">Pseudolycoriella hygida</name>
    <dbReference type="NCBI Taxonomy" id="35572"/>
    <lineage>
        <taxon>Eukaryota</taxon>
        <taxon>Metazoa</taxon>
        <taxon>Ecdysozoa</taxon>
        <taxon>Arthropoda</taxon>
        <taxon>Hexapoda</taxon>
        <taxon>Insecta</taxon>
        <taxon>Pterygota</taxon>
        <taxon>Neoptera</taxon>
        <taxon>Endopterygota</taxon>
        <taxon>Diptera</taxon>
        <taxon>Nematocera</taxon>
        <taxon>Sciaroidea</taxon>
        <taxon>Sciaridae</taxon>
        <taxon>Pseudolycoriella</taxon>
    </lineage>
</organism>
<dbReference type="AlphaFoldDB" id="A0A9Q0N1H0"/>
<sequence length="117" mass="13226">MLFQANRPRIMLASVLLVFLFGITINKAADEQDAQVGDLKTLMLNSYLANTNYSCSGPSMEPTLHSNNILITERISPRFQRIGRVFHVFATTFPQRCNVVDQDAISPLKRKIRTIQS</sequence>
<accession>A0A9Q0N1H0</accession>
<keyword evidence="3" id="KW-1185">Reference proteome</keyword>
<gene>
    <name evidence="2" type="ORF">Bhyg_06217</name>
</gene>
<dbReference type="EMBL" id="WJQU01000002">
    <property type="protein sequence ID" value="KAJ6641282.1"/>
    <property type="molecule type" value="Genomic_DNA"/>
</dbReference>
<feature type="non-terminal residue" evidence="2">
    <location>
        <position position="1"/>
    </location>
</feature>
<dbReference type="Proteomes" id="UP001151699">
    <property type="component" value="Chromosome B"/>
</dbReference>
<feature type="signal peptide" evidence="1">
    <location>
        <begin position="1"/>
        <end position="28"/>
    </location>
</feature>
<evidence type="ECO:0000313" key="3">
    <source>
        <dbReference type="Proteomes" id="UP001151699"/>
    </source>
</evidence>
<dbReference type="InterPro" id="IPR019533">
    <property type="entry name" value="Peptidase_S26"/>
</dbReference>
<evidence type="ECO:0000313" key="2">
    <source>
        <dbReference type="EMBL" id="KAJ6641282.1"/>
    </source>
</evidence>
<protein>
    <recommendedName>
        <fullName evidence="4">Peptidase S26 domain-containing protein</fullName>
    </recommendedName>
</protein>
<comment type="caution">
    <text evidence="2">The sequence shown here is derived from an EMBL/GenBank/DDBJ whole genome shotgun (WGS) entry which is preliminary data.</text>
</comment>
<keyword evidence="1" id="KW-0732">Signal</keyword>
<dbReference type="OrthoDB" id="308440at2759"/>
<name>A0A9Q0N1H0_9DIPT</name>
<evidence type="ECO:0008006" key="4">
    <source>
        <dbReference type="Google" id="ProtNLM"/>
    </source>
</evidence>